<name>A0A1I3GM97_9FLAO</name>
<gene>
    <name evidence="1" type="ORF">SAMN05443292_1921</name>
</gene>
<dbReference type="EMBL" id="FOQT01000003">
    <property type="protein sequence ID" value="SFI24583.1"/>
    <property type="molecule type" value="Genomic_DNA"/>
</dbReference>
<evidence type="ECO:0000313" key="1">
    <source>
        <dbReference type="EMBL" id="SFI24583.1"/>
    </source>
</evidence>
<organism evidence="1 2">
    <name type="scientific">Halpernia frigidisoli</name>
    <dbReference type="NCBI Taxonomy" id="1125876"/>
    <lineage>
        <taxon>Bacteria</taxon>
        <taxon>Pseudomonadati</taxon>
        <taxon>Bacteroidota</taxon>
        <taxon>Flavobacteriia</taxon>
        <taxon>Flavobacteriales</taxon>
        <taxon>Weeksellaceae</taxon>
        <taxon>Chryseobacterium group</taxon>
        <taxon>Halpernia</taxon>
    </lineage>
</organism>
<dbReference type="STRING" id="1125876.SAMN05443292_1921"/>
<proteinExistence type="predicted"/>
<dbReference type="Proteomes" id="UP000198931">
    <property type="component" value="Unassembled WGS sequence"/>
</dbReference>
<dbReference type="AlphaFoldDB" id="A0A1I3GM97"/>
<reference evidence="1 2" key="1">
    <citation type="submission" date="2016-10" db="EMBL/GenBank/DDBJ databases">
        <authorList>
            <person name="de Groot N.N."/>
        </authorList>
    </citation>
    <scope>NUCLEOTIDE SEQUENCE [LARGE SCALE GENOMIC DNA]</scope>
    <source>
        <strain evidence="1 2">DSM 26000</strain>
    </source>
</reference>
<dbReference type="Gene3D" id="3.90.550.10">
    <property type="entry name" value="Spore Coat Polysaccharide Biosynthesis Protein SpsA, Chain A"/>
    <property type="match status" value="1"/>
</dbReference>
<evidence type="ECO:0000313" key="2">
    <source>
        <dbReference type="Proteomes" id="UP000198931"/>
    </source>
</evidence>
<dbReference type="OrthoDB" id="1309140at2"/>
<evidence type="ECO:0008006" key="3">
    <source>
        <dbReference type="Google" id="ProtNLM"/>
    </source>
</evidence>
<keyword evidence="2" id="KW-1185">Reference proteome</keyword>
<sequence length="339" mass="40292">MTDILIKSFNRPFYLDRCLFSIFKFVEGDFKISVLDDGTPKQYLDKIRGKYPEIDIILSKNYAQKTSAITENLKNKTEINGFQIPVDLWIEAAKNASDYFIITEDDVWFTEKININDLVSEMKKSDINLLKLGWLGNFKDDQHLDISEINNKIDRIIPHKLFLKGQKTMEAFFLNKYKFYSFLYKLKIVNNETPQKYWALNSILMGLYSKKYWLKIWKNMAGKVDEKQQLINASVYFKKNKNNLNFIARLKKESMKTTFQSSATNSYHNYGYNFDVNLFNYLINEAWFTDKFDSFQNFPNDFSLDYFESFFNDKIDILEFKKWVSHFKEQYKNLGVDVG</sequence>
<protein>
    <recommendedName>
        <fullName evidence="3">Glycosyl transferase family 2</fullName>
    </recommendedName>
</protein>
<dbReference type="RefSeq" id="WP_090080026.1">
    <property type="nucleotide sequence ID" value="NZ_FOQT01000003.1"/>
</dbReference>
<accession>A0A1I3GM97</accession>
<dbReference type="SUPFAM" id="SSF53448">
    <property type="entry name" value="Nucleotide-diphospho-sugar transferases"/>
    <property type="match status" value="1"/>
</dbReference>
<dbReference type="InterPro" id="IPR029044">
    <property type="entry name" value="Nucleotide-diphossugar_trans"/>
</dbReference>